<dbReference type="Proteomes" id="UP001372338">
    <property type="component" value="Unassembled WGS sequence"/>
</dbReference>
<evidence type="ECO:0000256" key="1">
    <source>
        <dbReference type="ARBA" id="ARBA00004123"/>
    </source>
</evidence>
<accession>A0AAN9IWB3</accession>
<evidence type="ECO:0000256" key="3">
    <source>
        <dbReference type="ARBA" id="ARBA00023015"/>
    </source>
</evidence>
<evidence type="ECO:0000256" key="2">
    <source>
        <dbReference type="ARBA" id="ARBA00022491"/>
    </source>
</evidence>
<evidence type="ECO:0000256" key="7">
    <source>
        <dbReference type="SAM" id="MobiDB-lite"/>
    </source>
</evidence>
<dbReference type="InterPro" id="IPR038933">
    <property type="entry name" value="Ovate"/>
</dbReference>
<sequence>MGNNYRFKLSDIIPNAWFYKLRDLGRAKNQTSTTQSRKNKQPSSTPTSSSTKHSSKPKQQPHQFNIPRKSYYFTSDDRIINNTSPSPKNQKMLNTNNFHEPPRKSTKQSRAKRRVSRTCSSPKYNSLELHDPEFRTDSVLLPNESLLSFDKMVSFSNNYSSSCGCRVLHSNNNNTNDVIIIDVDNNSIARRKDEKLEGYDDSISHYLPPPILTKPSSTKFNDELKSDENHDDDVSKNNKKKETKPRSRMVRHKIQQKKFKVEFDRRMDDLESGPMTLDQSDGSRCVVSSNEVNVCKSDRRESDSIKGSLKVKIVKQDNASMKELSNTPSGGGGRRLRLRINSPRIRCRKSLSPAAGGRRSLSDSFAIVKSSFNPRRDFRESMVEMIVQNNIRSSKGLEDLLACYLSLNSDEYHDLIINVFKQIWFDLTNNQ</sequence>
<evidence type="ECO:0000256" key="6">
    <source>
        <dbReference type="RuleBase" id="RU367028"/>
    </source>
</evidence>
<keyword evidence="2 6" id="KW-0678">Repressor</keyword>
<reference evidence="9 10" key="1">
    <citation type="submission" date="2024-01" db="EMBL/GenBank/DDBJ databases">
        <title>The genomes of 5 underutilized Papilionoideae crops provide insights into root nodulation and disease resistanc.</title>
        <authorList>
            <person name="Yuan L."/>
        </authorList>
    </citation>
    <scope>NUCLEOTIDE SEQUENCE [LARGE SCALE GENOMIC DNA]</scope>
    <source>
        <strain evidence="9">ZHUSHIDOU_FW_LH</strain>
        <tissue evidence="9">Leaf</tissue>
    </source>
</reference>
<evidence type="ECO:0000256" key="5">
    <source>
        <dbReference type="ARBA" id="ARBA00023242"/>
    </source>
</evidence>
<keyword evidence="5 6" id="KW-0539">Nucleus</keyword>
<dbReference type="PROSITE" id="PS51754">
    <property type="entry name" value="OVATE"/>
    <property type="match status" value="1"/>
</dbReference>
<gene>
    <name evidence="9" type="ORF">RIF29_00212</name>
</gene>
<feature type="compositionally biased region" description="Low complexity" evidence="7">
    <location>
        <begin position="41"/>
        <end position="61"/>
    </location>
</feature>
<evidence type="ECO:0000313" key="9">
    <source>
        <dbReference type="EMBL" id="KAK7287141.1"/>
    </source>
</evidence>
<dbReference type="PANTHER" id="PTHR33057">
    <property type="entry name" value="TRANSCRIPTION REPRESSOR OFP7-RELATED"/>
    <property type="match status" value="1"/>
</dbReference>
<comment type="subcellular location">
    <subcellularLocation>
        <location evidence="1 6">Nucleus</location>
    </subcellularLocation>
</comment>
<keyword evidence="10" id="KW-1185">Reference proteome</keyword>
<dbReference type="Pfam" id="PF04844">
    <property type="entry name" value="Ovate"/>
    <property type="match status" value="1"/>
</dbReference>
<feature type="region of interest" description="Disordered" evidence="7">
    <location>
        <begin position="200"/>
        <end position="252"/>
    </location>
</feature>
<protein>
    <recommendedName>
        <fullName evidence="6">Transcription repressor</fullName>
    </recommendedName>
    <alternativeName>
        <fullName evidence="6">Ovate family protein</fullName>
    </alternativeName>
</protein>
<evidence type="ECO:0000259" key="8">
    <source>
        <dbReference type="PROSITE" id="PS51754"/>
    </source>
</evidence>
<keyword evidence="4 6" id="KW-0804">Transcription</keyword>
<dbReference type="AlphaFoldDB" id="A0AAN9IWB3"/>
<comment type="function">
    <text evidence="6">Transcriptional repressor that regulates multiple aspects of plant growth and development.</text>
</comment>
<evidence type="ECO:0000256" key="4">
    <source>
        <dbReference type="ARBA" id="ARBA00023163"/>
    </source>
</evidence>
<name>A0AAN9IWB3_CROPI</name>
<feature type="compositionally biased region" description="Basic residues" evidence="7">
    <location>
        <begin position="237"/>
        <end position="252"/>
    </location>
</feature>
<dbReference type="InterPro" id="IPR025830">
    <property type="entry name" value="DNA_bnd_dom_ovate"/>
</dbReference>
<comment type="caution">
    <text evidence="9">The sequence shown here is derived from an EMBL/GenBank/DDBJ whole genome shotgun (WGS) entry which is preliminary data.</text>
</comment>
<feature type="compositionally biased region" description="Basic and acidic residues" evidence="7">
    <location>
        <begin position="220"/>
        <end position="236"/>
    </location>
</feature>
<organism evidence="9 10">
    <name type="scientific">Crotalaria pallida</name>
    <name type="common">Smooth rattlebox</name>
    <name type="synonym">Crotalaria striata</name>
    <dbReference type="NCBI Taxonomy" id="3830"/>
    <lineage>
        <taxon>Eukaryota</taxon>
        <taxon>Viridiplantae</taxon>
        <taxon>Streptophyta</taxon>
        <taxon>Embryophyta</taxon>
        <taxon>Tracheophyta</taxon>
        <taxon>Spermatophyta</taxon>
        <taxon>Magnoliopsida</taxon>
        <taxon>eudicotyledons</taxon>
        <taxon>Gunneridae</taxon>
        <taxon>Pentapetalae</taxon>
        <taxon>rosids</taxon>
        <taxon>fabids</taxon>
        <taxon>Fabales</taxon>
        <taxon>Fabaceae</taxon>
        <taxon>Papilionoideae</taxon>
        <taxon>50 kb inversion clade</taxon>
        <taxon>genistoids sensu lato</taxon>
        <taxon>core genistoids</taxon>
        <taxon>Crotalarieae</taxon>
        <taxon>Crotalaria</taxon>
    </lineage>
</organism>
<dbReference type="GO" id="GO:0005634">
    <property type="term" value="C:nucleus"/>
    <property type="evidence" value="ECO:0007669"/>
    <property type="project" value="UniProtKB-SubCell"/>
</dbReference>
<proteinExistence type="predicted"/>
<feature type="compositionally biased region" description="Basic residues" evidence="7">
    <location>
        <begin position="104"/>
        <end position="116"/>
    </location>
</feature>
<feature type="domain" description="OVATE" evidence="8">
    <location>
        <begin position="367"/>
        <end position="426"/>
    </location>
</feature>
<dbReference type="EMBL" id="JAYWIO010000001">
    <property type="protein sequence ID" value="KAK7287141.1"/>
    <property type="molecule type" value="Genomic_DNA"/>
</dbReference>
<dbReference type="PANTHER" id="PTHR33057:SF151">
    <property type="entry name" value="TRANSCRIPTION REPRESSOR OFP1"/>
    <property type="match status" value="1"/>
</dbReference>
<keyword evidence="3 6" id="KW-0805">Transcription regulation</keyword>
<dbReference type="GO" id="GO:0045892">
    <property type="term" value="P:negative regulation of DNA-templated transcription"/>
    <property type="evidence" value="ECO:0007669"/>
    <property type="project" value="UniProtKB-UniRule"/>
</dbReference>
<dbReference type="Pfam" id="PF13724">
    <property type="entry name" value="DNA_binding_2"/>
    <property type="match status" value="1"/>
</dbReference>
<feature type="region of interest" description="Disordered" evidence="7">
    <location>
        <begin position="28"/>
        <end position="124"/>
    </location>
</feature>
<evidence type="ECO:0000313" key="10">
    <source>
        <dbReference type="Proteomes" id="UP001372338"/>
    </source>
</evidence>
<feature type="compositionally biased region" description="Polar residues" evidence="7">
    <location>
        <begin position="80"/>
        <end position="98"/>
    </location>
</feature>
<dbReference type="NCBIfam" id="TIGR01568">
    <property type="entry name" value="A_thal_3678"/>
    <property type="match status" value="1"/>
</dbReference>
<dbReference type="InterPro" id="IPR006458">
    <property type="entry name" value="Ovate_C"/>
</dbReference>
<dbReference type="GO" id="GO:0003677">
    <property type="term" value="F:DNA binding"/>
    <property type="evidence" value="ECO:0007669"/>
    <property type="project" value="InterPro"/>
</dbReference>